<reference evidence="3 4" key="1">
    <citation type="submission" date="2018-05" db="EMBL/GenBank/DDBJ databases">
        <title>Leucothrix arctica sp. nov., isolated from Arctic seawater.</title>
        <authorList>
            <person name="Choi A."/>
            <person name="Baek K."/>
        </authorList>
    </citation>
    <scope>NUCLEOTIDE SEQUENCE [LARGE SCALE GENOMIC DNA]</scope>
    <source>
        <strain evidence="3 4">IMCC9719</strain>
    </source>
</reference>
<gene>
    <name evidence="3" type="ORF">DKT75_20175</name>
</gene>
<protein>
    <submittedName>
        <fullName evidence="3">Cysteine methyltransferase</fullName>
    </submittedName>
</protein>
<dbReference type="GO" id="GO:0032259">
    <property type="term" value="P:methylation"/>
    <property type="evidence" value="ECO:0007669"/>
    <property type="project" value="UniProtKB-KW"/>
</dbReference>
<keyword evidence="3" id="KW-0808">Transferase</keyword>
<dbReference type="GO" id="GO:0008168">
    <property type="term" value="F:methyltransferase activity"/>
    <property type="evidence" value="ECO:0007669"/>
    <property type="project" value="UniProtKB-KW"/>
</dbReference>
<dbReference type="Pfam" id="PF01035">
    <property type="entry name" value="DNA_binding_1"/>
    <property type="match status" value="1"/>
</dbReference>
<evidence type="ECO:0000313" key="3">
    <source>
        <dbReference type="EMBL" id="PWQ93918.1"/>
    </source>
</evidence>
<dbReference type="InterPro" id="IPR036388">
    <property type="entry name" value="WH-like_DNA-bd_sf"/>
</dbReference>
<dbReference type="PANTHER" id="PTHR42942:SF1">
    <property type="entry name" value="ALKYLTRANSFERASE-LIKE PROTEIN 1"/>
    <property type="match status" value="1"/>
</dbReference>
<keyword evidence="4" id="KW-1185">Reference proteome</keyword>
<dbReference type="PANTHER" id="PTHR42942">
    <property type="entry name" value="6-O-METHYLGUANINE DNA METHYLTRANSFERASE"/>
    <property type="match status" value="1"/>
</dbReference>
<dbReference type="SUPFAM" id="SSF46767">
    <property type="entry name" value="Methylated DNA-protein cysteine methyltransferase, C-terminal domain"/>
    <property type="match status" value="1"/>
</dbReference>
<dbReference type="GO" id="GO:0006281">
    <property type="term" value="P:DNA repair"/>
    <property type="evidence" value="ECO:0007669"/>
    <property type="project" value="InterPro"/>
</dbReference>
<keyword evidence="3" id="KW-0489">Methyltransferase</keyword>
<dbReference type="RefSeq" id="WP_109826370.1">
    <property type="nucleotide sequence ID" value="NZ_QGKL01000042.1"/>
</dbReference>
<name>A0A317C5M2_9GAMM</name>
<evidence type="ECO:0000259" key="2">
    <source>
        <dbReference type="Pfam" id="PF01035"/>
    </source>
</evidence>
<dbReference type="AlphaFoldDB" id="A0A317C5M2"/>
<evidence type="ECO:0000313" key="4">
    <source>
        <dbReference type="Proteomes" id="UP000245506"/>
    </source>
</evidence>
<dbReference type="OrthoDB" id="9132167at2"/>
<comment type="caution">
    <text evidence="3">The sequence shown here is derived from an EMBL/GenBank/DDBJ whole genome shotgun (WGS) entry which is preliminary data.</text>
</comment>
<dbReference type="InterPro" id="IPR014048">
    <property type="entry name" value="MethylDNA_cys_MeTrfase_DNA-bd"/>
</dbReference>
<dbReference type="CDD" id="cd06445">
    <property type="entry name" value="ATase"/>
    <property type="match status" value="1"/>
</dbReference>
<organism evidence="3 4">
    <name type="scientific">Leucothrix arctica</name>
    <dbReference type="NCBI Taxonomy" id="1481894"/>
    <lineage>
        <taxon>Bacteria</taxon>
        <taxon>Pseudomonadati</taxon>
        <taxon>Pseudomonadota</taxon>
        <taxon>Gammaproteobacteria</taxon>
        <taxon>Thiotrichales</taxon>
        <taxon>Thiotrichaceae</taxon>
        <taxon>Leucothrix</taxon>
    </lineage>
</organism>
<keyword evidence="1" id="KW-0227">DNA damage</keyword>
<dbReference type="InterPro" id="IPR052520">
    <property type="entry name" value="ATL_DNA_repair"/>
</dbReference>
<accession>A0A317C5M2</accession>
<dbReference type="Gene3D" id="1.10.10.10">
    <property type="entry name" value="Winged helix-like DNA-binding domain superfamily/Winged helix DNA-binding domain"/>
    <property type="match status" value="1"/>
</dbReference>
<feature type="domain" description="Methylated-DNA-[protein]-cysteine S-methyltransferase DNA binding" evidence="2">
    <location>
        <begin position="8"/>
        <end position="86"/>
    </location>
</feature>
<sequence length="113" mass="12974">MNEFRSKFDPKIHHVVANIPSGCVMSYGDIARKAGFPRHSRMVSKAMFRCSYDLPWHRVIKSDATLAFPQDSNTYNKQKKLLESEGCQLLNGKVIPTNKDVEEDLDKLIWGFE</sequence>
<evidence type="ECO:0000256" key="1">
    <source>
        <dbReference type="ARBA" id="ARBA00022763"/>
    </source>
</evidence>
<dbReference type="InterPro" id="IPR036217">
    <property type="entry name" value="MethylDNA_cys_MeTrfase_DNAb"/>
</dbReference>
<dbReference type="Proteomes" id="UP000245506">
    <property type="component" value="Unassembled WGS sequence"/>
</dbReference>
<dbReference type="EMBL" id="QGKL01000042">
    <property type="protein sequence ID" value="PWQ93918.1"/>
    <property type="molecule type" value="Genomic_DNA"/>
</dbReference>
<proteinExistence type="predicted"/>